<keyword evidence="3" id="KW-0732">Signal</keyword>
<accession>A0AAN7L6Z7</accession>
<comment type="caution">
    <text evidence="5">The sequence shown here is derived from an EMBL/GenBank/DDBJ whole genome shotgun (WGS) entry which is preliminary data.</text>
</comment>
<dbReference type="EMBL" id="JAXIOK010000001">
    <property type="protein sequence ID" value="KAK4780431.1"/>
    <property type="molecule type" value="Genomic_DNA"/>
</dbReference>
<reference evidence="5 6" key="1">
    <citation type="journal article" date="2023" name="Hortic Res">
        <title>Pangenome of water caltrop reveals structural variations and asymmetric subgenome divergence after allopolyploidization.</title>
        <authorList>
            <person name="Zhang X."/>
            <person name="Chen Y."/>
            <person name="Wang L."/>
            <person name="Yuan Y."/>
            <person name="Fang M."/>
            <person name="Shi L."/>
            <person name="Lu R."/>
            <person name="Comes H.P."/>
            <person name="Ma Y."/>
            <person name="Chen Y."/>
            <person name="Huang G."/>
            <person name="Zhou Y."/>
            <person name="Zheng Z."/>
            <person name="Qiu Y."/>
        </authorList>
    </citation>
    <scope>NUCLEOTIDE SEQUENCE [LARGE SCALE GENOMIC DNA]</scope>
    <source>
        <tissue evidence="5">Roots</tissue>
    </source>
</reference>
<evidence type="ECO:0000256" key="1">
    <source>
        <dbReference type="ARBA" id="ARBA00004239"/>
    </source>
</evidence>
<keyword evidence="4" id="KW-0812">Transmembrane</keyword>
<evidence type="ECO:0000313" key="5">
    <source>
        <dbReference type="EMBL" id="KAK4780431.1"/>
    </source>
</evidence>
<dbReference type="PANTHER" id="PTHR33599:SF20">
    <property type="entry name" value="PROTEIN IDA"/>
    <property type="match status" value="1"/>
</dbReference>
<evidence type="ECO:0000256" key="4">
    <source>
        <dbReference type="SAM" id="Phobius"/>
    </source>
</evidence>
<keyword evidence="4" id="KW-0472">Membrane</keyword>
<protein>
    <submittedName>
        <fullName evidence="5">Uncharacterized protein</fullName>
    </submittedName>
</protein>
<dbReference type="AlphaFoldDB" id="A0AAN7L6Z7"/>
<evidence type="ECO:0000256" key="3">
    <source>
        <dbReference type="ARBA" id="ARBA00022729"/>
    </source>
</evidence>
<evidence type="ECO:0000313" key="6">
    <source>
        <dbReference type="Proteomes" id="UP001345219"/>
    </source>
</evidence>
<proteinExistence type="predicted"/>
<sequence length="139" mass="15510">MRVQEEVKSSLQGDGQMEYDVLFWEALKGTFFYSASPDHPSQDQMGSASLHRRPQTLRSIFLLIPLILLLLLLLLGQHCRGSRPYPAARNEFKIRPKSRGAYGDAGHFIGFLPRGFPIPASGPSRKHNDIGLQSLHASP</sequence>
<keyword evidence="2" id="KW-0964">Secreted</keyword>
<dbReference type="GO" id="GO:0010227">
    <property type="term" value="P:floral organ abscission"/>
    <property type="evidence" value="ECO:0007669"/>
    <property type="project" value="InterPro"/>
</dbReference>
<name>A0AAN7L6Z7_9MYRT</name>
<dbReference type="PANTHER" id="PTHR33599">
    <property type="entry name" value="PROTEIN IDA-LIKE 5"/>
    <property type="match status" value="1"/>
</dbReference>
<comment type="subcellular location">
    <subcellularLocation>
        <location evidence="1">Secreted</location>
        <location evidence="1">Extracellular space</location>
    </subcellularLocation>
</comment>
<keyword evidence="4" id="KW-1133">Transmembrane helix</keyword>
<evidence type="ECO:0000256" key="2">
    <source>
        <dbReference type="ARBA" id="ARBA00022525"/>
    </source>
</evidence>
<feature type="transmembrane region" description="Helical" evidence="4">
    <location>
        <begin position="59"/>
        <end position="76"/>
    </location>
</feature>
<organism evidence="5 6">
    <name type="scientific">Trapa incisa</name>
    <dbReference type="NCBI Taxonomy" id="236973"/>
    <lineage>
        <taxon>Eukaryota</taxon>
        <taxon>Viridiplantae</taxon>
        <taxon>Streptophyta</taxon>
        <taxon>Embryophyta</taxon>
        <taxon>Tracheophyta</taxon>
        <taxon>Spermatophyta</taxon>
        <taxon>Magnoliopsida</taxon>
        <taxon>eudicotyledons</taxon>
        <taxon>Gunneridae</taxon>
        <taxon>Pentapetalae</taxon>
        <taxon>rosids</taxon>
        <taxon>malvids</taxon>
        <taxon>Myrtales</taxon>
        <taxon>Lythraceae</taxon>
        <taxon>Trapa</taxon>
    </lineage>
</organism>
<gene>
    <name evidence="5" type="ORF">SAY87_016537</name>
</gene>
<dbReference type="GO" id="GO:0005576">
    <property type="term" value="C:extracellular region"/>
    <property type="evidence" value="ECO:0007669"/>
    <property type="project" value="UniProtKB-SubCell"/>
</dbReference>
<dbReference type="InterPro" id="IPR039639">
    <property type="entry name" value="IDA-like"/>
</dbReference>
<keyword evidence="6" id="KW-1185">Reference proteome</keyword>
<dbReference type="Proteomes" id="UP001345219">
    <property type="component" value="Chromosome 13"/>
</dbReference>